<evidence type="ECO:0000313" key="4">
    <source>
        <dbReference type="Proteomes" id="UP000756346"/>
    </source>
</evidence>
<dbReference type="GeneID" id="70181959"/>
<dbReference type="SUPFAM" id="SSF53335">
    <property type="entry name" value="S-adenosyl-L-methionine-dependent methyltransferases"/>
    <property type="match status" value="1"/>
</dbReference>
<organism evidence="3 4">
    <name type="scientific">Microdochium trichocladiopsis</name>
    <dbReference type="NCBI Taxonomy" id="1682393"/>
    <lineage>
        <taxon>Eukaryota</taxon>
        <taxon>Fungi</taxon>
        <taxon>Dikarya</taxon>
        <taxon>Ascomycota</taxon>
        <taxon>Pezizomycotina</taxon>
        <taxon>Sordariomycetes</taxon>
        <taxon>Xylariomycetidae</taxon>
        <taxon>Xylariales</taxon>
        <taxon>Microdochiaceae</taxon>
        <taxon>Microdochium</taxon>
    </lineage>
</organism>
<reference evidence="3" key="1">
    <citation type="journal article" date="2021" name="Nat. Commun.">
        <title>Genetic determinants of endophytism in the Arabidopsis root mycobiome.</title>
        <authorList>
            <person name="Mesny F."/>
            <person name="Miyauchi S."/>
            <person name="Thiergart T."/>
            <person name="Pickel B."/>
            <person name="Atanasova L."/>
            <person name="Karlsson M."/>
            <person name="Huettel B."/>
            <person name="Barry K.W."/>
            <person name="Haridas S."/>
            <person name="Chen C."/>
            <person name="Bauer D."/>
            <person name="Andreopoulos W."/>
            <person name="Pangilinan J."/>
            <person name="LaButti K."/>
            <person name="Riley R."/>
            <person name="Lipzen A."/>
            <person name="Clum A."/>
            <person name="Drula E."/>
            <person name="Henrissat B."/>
            <person name="Kohler A."/>
            <person name="Grigoriev I.V."/>
            <person name="Martin F.M."/>
            <person name="Hacquard S."/>
        </authorList>
    </citation>
    <scope>NUCLEOTIDE SEQUENCE</scope>
    <source>
        <strain evidence="3">MPI-CAGE-CH-0230</strain>
    </source>
</reference>
<feature type="region of interest" description="Disordered" evidence="1">
    <location>
        <begin position="131"/>
        <end position="156"/>
    </location>
</feature>
<dbReference type="InterPro" id="IPR029063">
    <property type="entry name" value="SAM-dependent_MTases_sf"/>
</dbReference>
<dbReference type="CDD" id="cd02440">
    <property type="entry name" value="AdoMet_MTases"/>
    <property type="match status" value="1"/>
</dbReference>
<dbReference type="RefSeq" id="XP_046018987.1">
    <property type="nucleotide sequence ID" value="XM_046152413.1"/>
</dbReference>
<proteinExistence type="predicted"/>
<feature type="domain" description="Methyltransferase type 11" evidence="2">
    <location>
        <begin position="18"/>
        <end position="72"/>
    </location>
</feature>
<dbReference type="AlphaFoldDB" id="A0A9P9BWM1"/>
<dbReference type="GO" id="GO:0008757">
    <property type="term" value="F:S-adenosylmethionine-dependent methyltransferase activity"/>
    <property type="evidence" value="ECO:0007669"/>
    <property type="project" value="InterPro"/>
</dbReference>
<name>A0A9P9BWM1_9PEZI</name>
<dbReference type="Gene3D" id="3.40.50.150">
    <property type="entry name" value="Vaccinia Virus protein VP39"/>
    <property type="match status" value="1"/>
</dbReference>
<dbReference type="PANTHER" id="PTHR44942:SF10">
    <property type="entry name" value="METHYLTRANSFERASE TYPE 11 DOMAIN-CONTAINING PROTEIN"/>
    <property type="match status" value="1"/>
</dbReference>
<dbReference type="InterPro" id="IPR013216">
    <property type="entry name" value="Methyltransf_11"/>
</dbReference>
<dbReference type="OrthoDB" id="10027013at2759"/>
<gene>
    <name evidence="3" type="ORF">B0I36DRAFT_311771</name>
</gene>
<protein>
    <recommendedName>
        <fullName evidence="2">Methyltransferase type 11 domain-containing protein</fullName>
    </recommendedName>
</protein>
<keyword evidence="4" id="KW-1185">Reference proteome</keyword>
<sequence>MIGAAREIGGDTGGTAGAARPIRFEVADAEELAVVPAGSVDLIVSAAAAHWFDMPRFWRAAGRVLKPGGTVALWVGGAIRPDADFLPDQVVAGEIQAAVDEFDAEVDAFLMPGNRLCVGLYRDLGMPWDDGRHPRTDSSAGAGAGAGEGEGGQDAGEVFDKETFRRVEWGTQTPGSLPMAEFLANGGREVPLDALEMVLGTASYVTRWREANAHLAGTGADVVKKFRAKVQAALERAGLPADRIRGGMLGVLLLVKKKATLE</sequence>
<feature type="compositionally biased region" description="Gly residues" evidence="1">
    <location>
        <begin position="142"/>
        <end position="154"/>
    </location>
</feature>
<evidence type="ECO:0000313" key="3">
    <source>
        <dbReference type="EMBL" id="KAH7040932.1"/>
    </source>
</evidence>
<dbReference type="Proteomes" id="UP000756346">
    <property type="component" value="Unassembled WGS sequence"/>
</dbReference>
<dbReference type="Pfam" id="PF08241">
    <property type="entry name" value="Methyltransf_11"/>
    <property type="match status" value="1"/>
</dbReference>
<dbReference type="InterPro" id="IPR051052">
    <property type="entry name" value="Diverse_substrate_MTase"/>
</dbReference>
<evidence type="ECO:0000259" key="2">
    <source>
        <dbReference type="Pfam" id="PF08241"/>
    </source>
</evidence>
<evidence type="ECO:0000256" key="1">
    <source>
        <dbReference type="SAM" id="MobiDB-lite"/>
    </source>
</evidence>
<dbReference type="PANTHER" id="PTHR44942">
    <property type="entry name" value="METHYLTRANSF_11 DOMAIN-CONTAINING PROTEIN"/>
    <property type="match status" value="1"/>
</dbReference>
<accession>A0A9P9BWM1</accession>
<dbReference type="EMBL" id="JAGTJQ010000001">
    <property type="protein sequence ID" value="KAH7040932.1"/>
    <property type="molecule type" value="Genomic_DNA"/>
</dbReference>
<comment type="caution">
    <text evidence="3">The sequence shown here is derived from an EMBL/GenBank/DDBJ whole genome shotgun (WGS) entry which is preliminary data.</text>
</comment>